<evidence type="ECO:0000256" key="2">
    <source>
        <dbReference type="SAM" id="MobiDB-lite"/>
    </source>
</evidence>
<gene>
    <name evidence="5" type="primary">MICALCL</name>
</gene>
<dbReference type="Proteomes" id="UP000189704">
    <property type="component" value="Unplaced"/>
</dbReference>
<sequence length="675" mass="75686">MSSPKESSPSLPLSSLSSSLPSPPSSSSVGVPEDNPHDSTPPQATACDPHSQVSRGHFSPSTPIFLRRARAQGAPKEIPLYLPHHPATEWAEYCLVSPGREGLMSPTEMASNGCQEAEVLLEDTRSIHRDPHPIEEKHRCLPGQELSPRAREDPGEGSRRPRKGEEGRPEPTEEKRPGLKKLVLTQEQKTMLLDWNNSIPVESVGLKAREQLSQKSAESGRGGQVLKPVYPSLPPQAARETLSAQRGAGGEMGTPTGRTSEEPCVPPPKSPLRLIANAIRKSLEPLLPNSEGGKKAWTKPESKTRSLSLWKNNSNKDWDQHSPARNMPSDLSLPDPALRTHSLPNRSSTSPPCSKIEDVPTLLEKVSLQETFPDASRLPKKRTSLFSSLRLKDKSLESFLQESRQRKDIRDFFSGPKGKGPVVESVQPLGKLLQPFRSSSLRQAAPPPPLPAGNASSKHFPVRAQVTEAASSASSTTSSSADEEFDPQRSLQSKERKTLRRRRKLENAMKQLVKQEELKRLYKAQAIQRQLEEVEEQQRAFEIQGVRLEKAFRGEADSGTQDEAQLLQEWFKLVLEKNKLVRYESELLIMAQELELEDHQSRLEQKLREKMLKDESQKDENDLNEEQEILTEMMQVIEQRDRLVDSLEEQRVKEKAEDQHFESFIFSRGCQLSRT</sequence>
<keyword evidence="1" id="KW-0175">Coiled coil</keyword>
<dbReference type="InterPro" id="IPR022735">
    <property type="entry name" value="bMERB_dom"/>
</dbReference>
<feature type="compositionally biased region" description="Basic and acidic residues" evidence="2">
    <location>
        <begin position="129"/>
        <end position="139"/>
    </location>
</feature>
<reference evidence="5" key="1">
    <citation type="submission" date="2025-08" db="UniProtKB">
        <authorList>
            <consortium name="RefSeq"/>
        </authorList>
    </citation>
    <scope>IDENTIFICATION</scope>
</reference>
<organism evidence="4 5">
    <name type="scientific">Carlito syrichta</name>
    <name type="common">Philippine tarsier</name>
    <name type="synonym">Tarsius syrichta</name>
    <dbReference type="NCBI Taxonomy" id="1868482"/>
    <lineage>
        <taxon>Eukaryota</taxon>
        <taxon>Metazoa</taxon>
        <taxon>Chordata</taxon>
        <taxon>Craniata</taxon>
        <taxon>Vertebrata</taxon>
        <taxon>Euteleostomi</taxon>
        <taxon>Mammalia</taxon>
        <taxon>Eutheria</taxon>
        <taxon>Euarchontoglires</taxon>
        <taxon>Primates</taxon>
        <taxon>Haplorrhini</taxon>
        <taxon>Tarsiiformes</taxon>
        <taxon>Tarsiidae</taxon>
        <taxon>Carlito</taxon>
    </lineage>
</organism>
<feature type="domain" description="BMERB" evidence="3">
    <location>
        <begin position="514"/>
        <end position="663"/>
    </location>
</feature>
<feature type="region of interest" description="Disordered" evidence="2">
    <location>
        <begin position="210"/>
        <end position="271"/>
    </location>
</feature>
<keyword evidence="4" id="KW-1185">Reference proteome</keyword>
<feature type="region of interest" description="Disordered" evidence="2">
    <location>
        <begin position="129"/>
        <end position="185"/>
    </location>
</feature>
<dbReference type="AlphaFoldDB" id="A0A1U7SVD3"/>
<evidence type="ECO:0000313" key="4">
    <source>
        <dbReference type="Proteomes" id="UP000189704"/>
    </source>
</evidence>
<dbReference type="SMART" id="SM01203">
    <property type="entry name" value="DUF3585"/>
    <property type="match status" value="1"/>
</dbReference>
<dbReference type="Pfam" id="PF12130">
    <property type="entry name" value="bMERB_dom"/>
    <property type="match status" value="1"/>
</dbReference>
<feature type="region of interest" description="Disordered" evidence="2">
    <location>
        <begin position="1"/>
        <end position="62"/>
    </location>
</feature>
<dbReference type="STRING" id="1868482.ENSTSYP00000011964"/>
<feature type="region of interest" description="Disordered" evidence="2">
    <location>
        <begin position="465"/>
        <end position="503"/>
    </location>
</feature>
<dbReference type="CTD" id="119865011"/>
<feature type="compositionally biased region" description="Low complexity" evidence="2">
    <location>
        <begin position="469"/>
        <end position="480"/>
    </location>
</feature>
<feature type="region of interest" description="Disordered" evidence="2">
    <location>
        <begin position="283"/>
        <end position="356"/>
    </location>
</feature>
<evidence type="ECO:0000313" key="5">
    <source>
        <dbReference type="RefSeq" id="XP_008049460.1"/>
    </source>
</evidence>
<evidence type="ECO:0000259" key="3">
    <source>
        <dbReference type="PROSITE" id="PS51848"/>
    </source>
</evidence>
<dbReference type="PANTHER" id="PTHR23167:SF39">
    <property type="entry name" value="[F-ACTIN]-MONOOXYGENASE MICAL2"/>
    <property type="match status" value="1"/>
</dbReference>
<dbReference type="RefSeq" id="XP_008049460.1">
    <property type="nucleotide sequence ID" value="XM_008051269.2"/>
</dbReference>
<feature type="compositionally biased region" description="Basic and acidic residues" evidence="2">
    <location>
        <begin position="292"/>
        <end position="304"/>
    </location>
</feature>
<accession>A0A1U7SVD3</accession>
<evidence type="ECO:0000256" key="1">
    <source>
        <dbReference type="SAM" id="Coils"/>
    </source>
</evidence>
<proteinExistence type="predicted"/>
<dbReference type="PANTHER" id="PTHR23167">
    <property type="entry name" value="CALPONIN HOMOLOGY DOMAIN-CONTAINING PROTEIN DDB_G0272472-RELATED"/>
    <property type="match status" value="1"/>
</dbReference>
<dbReference type="InterPro" id="IPR050540">
    <property type="entry name" value="F-actin_Monoox_Mical"/>
</dbReference>
<feature type="compositionally biased region" description="Polar residues" evidence="2">
    <location>
        <begin position="342"/>
        <end position="352"/>
    </location>
</feature>
<dbReference type="OrthoDB" id="20799at2759"/>
<feature type="compositionally biased region" description="Polar residues" evidence="2">
    <location>
        <begin position="51"/>
        <end position="62"/>
    </location>
</feature>
<feature type="compositionally biased region" description="Basic and acidic residues" evidence="2">
    <location>
        <begin position="148"/>
        <end position="177"/>
    </location>
</feature>
<dbReference type="GeneID" id="103252676"/>
<feature type="compositionally biased region" description="Low complexity" evidence="2">
    <location>
        <begin position="1"/>
        <end position="28"/>
    </location>
</feature>
<feature type="coiled-coil region" evidence="1">
    <location>
        <begin position="589"/>
        <end position="657"/>
    </location>
</feature>
<dbReference type="PROSITE" id="PS51848">
    <property type="entry name" value="BMERB"/>
    <property type="match status" value="1"/>
</dbReference>
<dbReference type="KEGG" id="csyr:103252676"/>
<protein>
    <submittedName>
        <fullName evidence="5">MICAL C-terminal-like protein</fullName>
    </submittedName>
</protein>
<name>A0A1U7SVD3_CARSF</name>